<comment type="catalytic activity">
    <reaction evidence="7">
        <text>a (3S)-3-hydroxyacyl-CoA + NAD(+) = a 3-oxoacyl-CoA + NADH + H(+)</text>
        <dbReference type="Rhea" id="RHEA:22432"/>
        <dbReference type="ChEBI" id="CHEBI:15378"/>
        <dbReference type="ChEBI" id="CHEBI:57318"/>
        <dbReference type="ChEBI" id="CHEBI:57540"/>
        <dbReference type="ChEBI" id="CHEBI:57945"/>
        <dbReference type="ChEBI" id="CHEBI:90726"/>
        <dbReference type="EC" id="1.1.1.35"/>
    </reaction>
</comment>
<dbReference type="GO" id="GO:0006635">
    <property type="term" value="P:fatty acid beta-oxidation"/>
    <property type="evidence" value="ECO:0007669"/>
    <property type="project" value="UniProtKB-UniPathway"/>
</dbReference>
<dbReference type="UniPathway" id="UPA00659"/>
<accession>B2ID64</accession>
<feature type="domain" description="3-hydroxyacyl-CoA dehydrogenase C-terminal" evidence="8">
    <location>
        <begin position="334"/>
        <end position="391"/>
    </location>
</feature>
<evidence type="ECO:0000256" key="2">
    <source>
        <dbReference type="ARBA" id="ARBA00022832"/>
    </source>
</evidence>
<reference evidence="10 11" key="2">
    <citation type="journal article" date="2010" name="J. Bacteriol.">
        <title>Complete genome sequence of Beijerinckia indica subsp. indica.</title>
        <authorList>
            <person name="Tamas I."/>
            <person name="Dedysh S.N."/>
            <person name="Liesack W."/>
            <person name="Stott M.B."/>
            <person name="Alam M."/>
            <person name="Murrell J.C."/>
            <person name="Dunfield P.F."/>
        </authorList>
    </citation>
    <scope>NUCLEOTIDE SEQUENCE [LARGE SCALE GENOMIC DNA]</scope>
    <source>
        <strain evidence="11">ATCC 9039 / DSM 1715 / NCIMB 8712</strain>
    </source>
</reference>
<organism evidence="10 11">
    <name type="scientific">Beijerinckia indica subsp. indica (strain ATCC 9039 / DSM 1715 / NCIMB 8712)</name>
    <dbReference type="NCBI Taxonomy" id="395963"/>
    <lineage>
        <taxon>Bacteria</taxon>
        <taxon>Pseudomonadati</taxon>
        <taxon>Pseudomonadota</taxon>
        <taxon>Alphaproteobacteria</taxon>
        <taxon>Hyphomicrobiales</taxon>
        <taxon>Beijerinckiaceae</taxon>
        <taxon>Beijerinckia</taxon>
    </lineage>
</organism>
<dbReference type="SUPFAM" id="SSF48179">
    <property type="entry name" value="6-phosphogluconate dehydrogenase C-terminal domain-like"/>
    <property type="match status" value="2"/>
</dbReference>
<dbReference type="InterPro" id="IPR008927">
    <property type="entry name" value="6-PGluconate_DH-like_C_sf"/>
</dbReference>
<evidence type="ECO:0000313" key="11">
    <source>
        <dbReference type="Proteomes" id="UP000001695"/>
    </source>
</evidence>
<dbReference type="CDD" id="cd06558">
    <property type="entry name" value="crotonase-like"/>
    <property type="match status" value="1"/>
</dbReference>
<sequence>MSTIAFRKGAVIGAGTMGSGIAAHLANAGLEVVLLDLDAEVASAAIGRQLKAGGFMLPDFAKRIKTGSTKTDLGLLADADWIIEAVAERLDIKHALFNAIDQVRKPESIVSSNTSTLPLHQLVEGLSPALASRFLIAHFFNPPRQMRLLELVSGPKTAPEVTAAIRQFCDVNLGKGVVSCKDTPGFIGNRIGCYWLAAGLNEAIKLGLDVEAADFVMGKPFGFPKTGIFGLYDLIGNDLMPALIRSLQSSLPATDPVHAYAAEPELLAGMLKKGLTGRKGGGGFYKLSADRKTKEVIDLSTGDYRAQKGVEAEVQEAAKGDGRALLSYAGPAGLYAKAVLIRTLSYAAALVPEIADRPDEVDEAMRIGYGWKYGPFELIDRIGASWLADQLKEEGTPVPPLLAGATSGQGFYRVEKGEKESLTEAPSGPAYSPIPVPEGVISLAALKLKAKPVTQSEAASLWDLGDGIGLFEFHTKMNVFTQGLLEAVGAMVVEAPKHFSGVVIGNEGPAFSAGADLSAILALSEKGDGAAIESFIRTGLASFNAVKYAPFPIVAAQFGAALGGGCEIGLHAHAIAAHAEATIGLVEVRVGLIPGWAGIIELLIRLLEQGLAADVAVAETLERVLGAASSAGAYDAQARGLLRPTDKVTMNRDRLIADAKAIALSQKAAFKPFTPPTFTLPAASLLEDRLTALGDKLAPHDKEIGKVLVGVLSGSGAPISEQELNERITKAFVALALTQPSRDRIAQMIKTGKPLRN</sequence>
<evidence type="ECO:0000259" key="9">
    <source>
        <dbReference type="Pfam" id="PF02737"/>
    </source>
</evidence>
<dbReference type="eggNOG" id="COG1024">
    <property type="taxonomic scope" value="Bacteria"/>
</dbReference>
<feature type="domain" description="3-hydroxyacyl-CoA dehydrogenase NAD binding" evidence="9">
    <location>
        <begin position="10"/>
        <end position="183"/>
    </location>
</feature>
<name>B2ID64_BEII9</name>
<evidence type="ECO:0000256" key="6">
    <source>
        <dbReference type="ARBA" id="ARBA00023098"/>
    </source>
</evidence>
<protein>
    <submittedName>
        <fullName evidence="10">3-hydroxyacyl-CoA dehydrogenase NAD-binding</fullName>
    </submittedName>
</protein>
<keyword evidence="6" id="KW-0443">Lipid metabolism</keyword>
<proteinExistence type="predicted"/>
<keyword evidence="2" id="KW-0276">Fatty acid metabolism</keyword>
<dbReference type="EMBL" id="CP001016">
    <property type="protein sequence ID" value="ACB96829.1"/>
    <property type="molecule type" value="Genomic_DNA"/>
</dbReference>
<dbReference type="SUPFAM" id="SSF52096">
    <property type="entry name" value="ClpP/crotonase"/>
    <property type="match status" value="1"/>
</dbReference>
<dbReference type="STRING" id="395963.Bind_3269"/>
<dbReference type="HOGENOM" id="CLU_010448_0_0_5"/>
<dbReference type="InterPro" id="IPR001753">
    <property type="entry name" value="Enoyl-CoA_hydra/iso"/>
</dbReference>
<dbReference type="eggNOG" id="COG1250">
    <property type="taxonomic scope" value="Bacteria"/>
</dbReference>
<dbReference type="RefSeq" id="WP_012386177.1">
    <property type="nucleotide sequence ID" value="NC_010581.1"/>
</dbReference>
<dbReference type="KEGG" id="bid:Bind_3269"/>
<evidence type="ECO:0000259" key="8">
    <source>
        <dbReference type="Pfam" id="PF00725"/>
    </source>
</evidence>
<dbReference type="GO" id="GO:0003857">
    <property type="term" value="F:(3S)-3-hydroxyacyl-CoA dehydrogenase (NAD+) activity"/>
    <property type="evidence" value="ECO:0007669"/>
    <property type="project" value="UniProtKB-EC"/>
</dbReference>
<dbReference type="GO" id="GO:0070403">
    <property type="term" value="F:NAD+ binding"/>
    <property type="evidence" value="ECO:0007669"/>
    <property type="project" value="InterPro"/>
</dbReference>
<dbReference type="Gene3D" id="3.40.50.720">
    <property type="entry name" value="NAD(P)-binding Rossmann-like Domain"/>
    <property type="match status" value="1"/>
</dbReference>
<evidence type="ECO:0000313" key="10">
    <source>
        <dbReference type="EMBL" id="ACB96829.1"/>
    </source>
</evidence>
<dbReference type="Proteomes" id="UP000001695">
    <property type="component" value="Chromosome"/>
</dbReference>
<dbReference type="InterPro" id="IPR006108">
    <property type="entry name" value="3HC_DH_C"/>
</dbReference>
<dbReference type="AlphaFoldDB" id="B2ID64"/>
<comment type="pathway">
    <text evidence="1">Lipid metabolism; fatty acid beta-oxidation.</text>
</comment>
<keyword evidence="11" id="KW-1185">Reference proteome</keyword>
<dbReference type="InterPro" id="IPR006176">
    <property type="entry name" value="3-OHacyl-CoA_DH_NAD-bd"/>
</dbReference>
<dbReference type="Gene3D" id="3.90.226.10">
    <property type="entry name" value="2-enoyl-CoA Hydratase, Chain A, domain 1"/>
    <property type="match status" value="1"/>
</dbReference>
<dbReference type="PANTHER" id="PTHR48075:SF7">
    <property type="entry name" value="3-HYDROXYACYL-COA DEHYDROGENASE-RELATED"/>
    <property type="match status" value="1"/>
</dbReference>
<evidence type="ECO:0000256" key="1">
    <source>
        <dbReference type="ARBA" id="ARBA00005005"/>
    </source>
</evidence>
<keyword evidence="5" id="KW-0520">NAD</keyword>
<dbReference type="Pfam" id="PF02737">
    <property type="entry name" value="3HCDH_N"/>
    <property type="match status" value="1"/>
</dbReference>
<dbReference type="InterPro" id="IPR036291">
    <property type="entry name" value="NAD(P)-bd_dom_sf"/>
</dbReference>
<dbReference type="OrthoDB" id="5389341at2"/>
<evidence type="ECO:0000256" key="3">
    <source>
        <dbReference type="ARBA" id="ARBA00022963"/>
    </source>
</evidence>
<dbReference type="PANTHER" id="PTHR48075">
    <property type="entry name" value="3-HYDROXYACYL-COA DEHYDROGENASE FAMILY PROTEIN"/>
    <property type="match status" value="1"/>
</dbReference>
<evidence type="ECO:0000256" key="7">
    <source>
        <dbReference type="ARBA" id="ARBA00049556"/>
    </source>
</evidence>
<dbReference type="SUPFAM" id="SSF51735">
    <property type="entry name" value="NAD(P)-binding Rossmann-fold domains"/>
    <property type="match status" value="1"/>
</dbReference>
<evidence type="ECO:0000256" key="5">
    <source>
        <dbReference type="ARBA" id="ARBA00023027"/>
    </source>
</evidence>
<reference evidence="11" key="1">
    <citation type="submission" date="2008-03" db="EMBL/GenBank/DDBJ databases">
        <title>Complete sequence of chromosome of Beijerinckia indica subsp. indica ATCC 9039.</title>
        <authorList>
            <consortium name="US DOE Joint Genome Institute"/>
            <person name="Copeland A."/>
            <person name="Lucas S."/>
            <person name="Lapidus A."/>
            <person name="Glavina del Rio T."/>
            <person name="Dalin E."/>
            <person name="Tice H."/>
            <person name="Bruce D."/>
            <person name="Goodwin L."/>
            <person name="Pitluck S."/>
            <person name="LaButti K."/>
            <person name="Schmutz J."/>
            <person name="Larimer F."/>
            <person name="Land M."/>
            <person name="Hauser L."/>
            <person name="Kyrpides N."/>
            <person name="Mikhailova N."/>
            <person name="Dunfield P.F."/>
            <person name="Dedysh S.N."/>
            <person name="Liesack W."/>
            <person name="Saw J.H."/>
            <person name="Alam M."/>
            <person name="Chen Y."/>
            <person name="Murrell J.C."/>
            <person name="Richardson P."/>
        </authorList>
    </citation>
    <scope>NUCLEOTIDE SEQUENCE [LARGE SCALE GENOMIC DNA]</scope>
    <source>
        <strain evidence="11">ATCC 9039 / DSM 1715 / NCIMB 8712</strain>
    </source>
</reference>
<dbReference type="Gene3D" id="1.10.1040.50">
    <property type="match status" value="1"/>
</dbReference>
<dbReference type="Pfam" id="PF00378">
    <property type="entry name" value="ECH_1"/>
    <property type="match status" value="1"/>
</dbReference>
<keyword evidence="4" id="KW-0560">Oxidoreductase</keyword>
<gene>
    <name evidence="10" type="ordered locus">Bind_3269</name>
</gene>
<keyword evidence="3" id="KW-0442">Lipid degradation</keyword>
<evidence type="ECO:0000256" key="4">
    <source>
        <dbReference type="ARBA" id="ARBA00023002"/>
    </source>
</evidence>
<dbReference type="Pfam" id="PF00725">
    <property type="entry name" value="3HCDH"/>
    <property type="match status" value="2"/>
</dbReference>
<feature type="domain" description="3-hydroxyacyl-CoA dehydrogenase C-terminal" evidence="8">
    <location>
        <begin position="185"/>
        <end position="286"/>
    </location>
</feature>
<dbReference type="InterPro" id="IPR029045">
    <property type="entry name" value="ClpP/crotonase-like_dom_sf"/>
</dbReference>